<accession>A0A7S7RR21</accession>
<dbReference type="EMBL" id="CP054493">
    <property type="protein sequence ID" value="QOY55229.1"/>
    <property type="molecule type" value="Genomic_DNA"/>
</dbReference>
<dbReference type="GO" id="GO:0005829">
    <property type="term" value="C:cytosol"/>
    <property type="evidence" value="ECO:0007669"/>
    <property type="project" value="TreeGrafter"/>
</dbReference>
<proteinExistence type="predicted"/>
<evidence type="ECO:0000313" key="4">
    <source>
        <dbReference type="Proteomes" id="UP000593836"/>
    </source>
</evidence>
<gene>
    <name evidence="3" type="ORF">HUE87_03045</name>
</gene>
<dbReference type="Pfam" id="PF01075">
    <property type="entry name" value="Glyco_transf_9"/>
    <property type="match status" value="1"/>
</dbReference>
<organism evidence="3 4">
    <name type="scientific">Candidatus Sulfurimonas marisnigri</name>
    <dbReference type="NCBI Taxonomy" id="2740405"/>
    <lineage>
        <taxon>Bacteria</taxon>
        <taxon>Pseudomonadati</taxon>
        <taxon>Campylobacterota</taxon>
        <taxon>Epsilonproteobacteria</taxon>
        <taxon>Campylobacterales</taxon>
        <taxon>Sulfurimonadaceae</taxon>
        <taxon>Sulfurimonas</taxon>
    </lineage>
</organism>
<dbReference type="AlphaFoldDB" id="A0A7S7RR21"/>
<dbReference type="RefSeq" id="WP_194367271.1">
    <property type="nucleotide sequence ID" value="NZ_CP054493.1"/>
</dbReference>
<dbReference type="Gene3D" id="3.40.50.2000">
    <property type="entry name" value="Glycogen Phosphorylase B"/>
    <property type="match status" value="2"/>
</dbReference>
<dbReference type="CDD" id="cd03789">
    <property type="entry name" value="GT9_LPS_heptosyltransferase"/>
    <property type="match status" value="1"/>
</dbReference>
<dbReference type="PANTHER" id="PTHR30160">
    <property type="entry name" value="TETRAACYLDISACCHARIDE 4'-KINASE-RELATED"/>
    <property type="match status" value="1"/>
</dbReference>
<dbReference type="KEGG" id="smas:HUE87_03045"/>
<dbReference type="PANTHER" id="PTHR30160:SF19">
    <property type="entry name" value="LIPOPOLYSACCHARIDE HEPTOSYLTRANSFERASE 1"/>
    <property type="match status" value="1"/>
</dbReference>
<keyword evidence="2 3" id="KW-0808">Transferase</keyword>
<dbReference type="Proteomes" id="UP000593836">
    <property type="component" value="Chromosome"/>
</dbReference>
<dbReference type="GO" id="GO:0009244">
    <property type="term" value="P:lipopolysaccharide core region biosynthetic process"/>
    <property type="evidence" value="ECO:0007669"/>
    <property type="project" value="TreeGrafter"/>
</dbReference>
<dbReference type="GO" id="GO:0008713">
    <property type="term" value="F:ADP-heptose-lipopolysaccharide heptosyltransferase activity"/>
    <property type="evidence" value="ECO:0007669"/>
    <property type="project" value="TreeGrafter"/>
</dbReference>
<name>A0A7S7RR21_9BACT</name>
<protein>
    <submittedName>
        <fullName evidence="3">Glycosyltransferase family 9 protein</fullName>
    </submittedName>
</protein>
<reference evidence="3 4" key="1">
    <citation type="submission" date="2020-05" db="EMBL/GenBank/DDBJ databases">
        <title>Sulfurimonas marisnigri, sp. nov., and Sulfurimonas baltica, sp. nov., manganese oxide reducing chemolithoautotrophs of the class Epsilonproteobacteria isolated from the pelagic redoxclines of the Black and Baltic Seas and emended description of the genus Sulfurimonas.</title>
        <authorList>
            <person name="Henkel J.V."/>
            <person name="Laudan C."/>
            <person name="Werner J."/>
            <person name="Neu T."/>
            <person name="Plewe S."/>
            <person name="Sproer C."/>
            <person name="Bunk B."/>
            <person name="Schulz-Vogt H.N."/>
        </authorList>
    </citation>
    <scope>NUCLEOTIDE SEQUENCE [LARGE SCALE GENOMIC DNA]</scope>
    <source>
        <strain evidence="3 4">SoZ1</strain>
    </source>
</reference>
<keyword evidence="1" id="KW-0328">Glycosyltransferase</keyword>
<keyword evidence="4" id="KW-1185">Reference proteome</keyword>
<evidence type="ECO:0000313" key="3">
    <source>
        <dbReference type="EMBL" id="QOY55229.1"/>
    </source>
</evidence>
<dbReference type="InterPro" id="IPR051199">
    <property type="entry name" value="LPS_LOS_Heptosyltrfase"/>
</dbReference>
<evidence type="ECO:0000256" key="2">
    <source>
        <dbReference type="ARBA" id="ARBA00022679"/>
    </source>
</evidence>
<evidence type="ECO:0000256" key="1">
    <source>
        <dbReference type="ARBA" id="ARBA00022676"/>
    </source>
</evidence>
<sequence>MRLNFRRGSAFANKKAKKYLKNKKPEDIKSVAVIRHAAIGDFVVMRPFLIELKVFFPNAKITLSVDRNAMYGMPKDLVDEVHIIDKVFVDNKSKKTGMFSRLKQIRELPKQDILFDLTDSSLTLLMAIFAKVDIKVGYSYRAFRRLFYDLSVLRSDFVLESQSMLHQLNILGANTKHYPLEYGLTKESRDIKNPYIIYFAGASIQARCWGEENFVMLIEKMRNKYSDYQHIVLKGIKEDEQFDDIYAPFADYENVVHQNTLPLEGIYDYLAKSSLVIVGDTGIRNMAIASNTPTLGLMWAMGISPLRYLPKVKEHQVVFNSDYLKPSVDEVLNSTIQLMDGLYESNDEKN</sequence>
<dbReference type="InterPro" id="IPR002201">
    <property type="entry name" value="Glyco_trans_9"/>
</dbReference>
<dbReference type="SUPFAM" id="SSF53756">
    <property type="entry name" value="UDP-Glycosyltransferase/glycogen phosphorylase"/>
    <property type="match status" value="1"/>
</dbReference>